<evidence type="ECO:0008006" key="3">
    <source>
        <dbReference type="Google" id="ProtNLM"/>
    </source>
</evidence>
<dbReference type="Pfam" id="PF10188">
    <property type="entry name" value="Oscp1"/>
    <property type="match status" value="1"/>
</dbReference>
<dbReference type="PANTHER" id="PTHR21439:SF0">
    <property type="entry name" value="PROTEIN OSCP1"/>
    <property type="match status" value="1"/>
</dbReference>
<dbReference type="AlphaFoldDB" id="A0A7R9L9R7"/>
<proteinExistence type="predicted"/>
<dbReference type="EMBL" id="CAJPVJ010000118">
    <property type="protein sequence ID" value="CAG2161210.1"/>
    <property type="molecule type" value="Genomic_DNA"/>
</dbReference>
<evidence type="ECO:0000313" key="1">
    <source>
        <dbReference type="EMBL" id="CAD7637699.1"/>
    </source>
</evidence>
<dbReference type="EMBL" id="OC914943">
    <property type="protein sequence ID" value="CAD7637699.1"/>
    <property type="molecule type" value="Genomic_DNA"/>
</dbReference>
<organism evidence="1">
    <name type="scientific">Oppiella nova</name>
    <dbReference type="NCBI Taxonomy" id="334625"/>
    <lineage>
        <taxon>Eukaryota</taxon>
        <taxon>Metazoa</taxon>
        <taxon>Ecdysozoa</taxon>
        <taxon>Arthropoda</taxon>
        <taxon>Chelicerata</taxon>
        <taxon>Arachnida</taxon>
        <taxon>Acari</taxon>
        <taxon>Acariformes</taxon>
        <taxon>Sarcoptiformes</taxon>
        <taxon>Oribatida</taxon>
        <taxon>Brachypylina</taxon>
        <taxon>Oppioidea</taxon>
        <taxon>Oppiidae</taxon>
        <taxon>Oppiella</taxon>
    </lineage>
</organism>
<evidence type="ECO:0000313" key="2">
    <source>
        <dbReference type="Proteomes" id="UP000728032"/>
    </source>
</evidence>
<dbReference type="OrthoDB" id="2157380at2759"/>
<keyword evidence="2" id="KW-1185">Reference proteome</keyword>
<dbReference type="InterPro" id="IPR019332">
    <property type="entry name" value="OSCP1"/>
</dbReference>
<dbReference type="GO" id="GO:0005886">
    <property type="term" value="C:plasma membrane"/>
    <property type="evidence" value="ECO:0007669"/>
    <property type="project" value="TreeGrafter"/>
</dbReference>
<dbReference type="PANTHER" id="PTHR21439">
    <property type="entry name" value="OXIDORED-NITRO DOMAIN-CONTAINING PROTEIN"/>
    <property type="match status" value="1"/>
</dbReference>
<sequence>MSREAFPVLYFNLGGEMIYIVEQRLTAQSIDTSKADKVIIDIFNAMFNPGLISEVFKKQQLLSVYAMRQMFEKLAHSSIMKLNDQSMNKLFDLMVMVTKYQIVFCNTPLDLIHITLNHLESMSRMARLDNTLKLIESSKEKFINYYLDMNWTKLQHIRHTILTFLQDIQTRVSIFLRDGTQENDGKFVIKPEGVVSCDCQMPGVIKYFNQNNEVIEVDNFDPLGQYVVSTDKTFLGLNIYTKEYSQNTKDLSEKQSKSMDQNDDQMSHLRETNDSAKHELDLLAKLIGREKPNETEIEFWLNLGHEEPTHEKTRENTISHLNELNISEGIHKTKNLESIINDLDINSQSDETVVGLRHQVTITGDIP</sequence>
<gene>
    <name evidence="1" type="ORF">ONB1V03_LOCUS974</name>
</gene>
<protein>
    <recommendedName>
        <fullName evidence="3">Protein OSCP1</fullName>
    </recommendedName>
</protein>
<dbReference type="Proteomes" id="UP000728032">
    <property type="component" value="Unassembled WGS sequence"/>
</dbReference>
<dbReference type="GO" id="GO:0005737">
    <property type="term" value="C:cytoplasm"/>
    <property type="evidence" value="ECO:0007669"/>
    <property type="project" value="TreeGrafter"/>
</dbReference>
<name>A0A7R9L9R7_9ACAR</name>
<reference evidence="1" key="1">
    <citation type="submission" date="2020-11" db="EMBL/GenBank/DDBJ databases">
        <authorList>
            <person name="Tran Van P."/>
        </authorList>
    </citation>
    <scope>NUCLEOTIDE SEQUENCE</scope>
</reference>
<accession>A0A7R9L9R7</accession>